<dbReference type="KEGG" id="mdu:MDUV_14530"/>
<organism evidence="1 2">
    <name type="scientific">Mycolicibacterium duvalii</name>
    <dbReference type="NCBI Taxonomy" id="39688"/>
    <lineage>
        <taxon>Bacteria</taxon>
        <taxon>Bacillati</taxon>
        <taxon>Actinomycetota</taxon>
        <taxon>Actinomycetes</taxon>
        <taxon>Mycobacteriales</taxon>
        <taxon>Mycobacteriaceae</taxon>
        <taxon>Mycolicibacterium</taxon>
    </lineage>
</organism>
<accession>A0A7I7JXU9</accession>
<evidence type="ECO:0000313" key="1">
    <source>
        <dbReference type="EMBL" id="BBX16593.1"/>
    </source>
</evidence>
<dbReference type="OrthoDB" id="3802671at2"/>
<name>A0A7I7JXU9_9MYCO</name>
<evidence type="ECO:0000313" key="2">
    <source>
        <dbReference type="Proteomes" id="UP000467006"/>
    </source>
</evidence>
<sequence>MSWLVRPFVLFLRYWPQLAACYLLGLLGRNGAIWLAAWAGWDNDLWASLIMPLAGIARLGSYVAMFFVLRPAIPGIAALPHRSARSVDLFSSVILPFFAIYLAWQMFREDWLAFEVQALDYRMADSITNPGQPEIDPENLPVSTTTWVVIGIALVARFVLSRYSEKLPGWFVAVRIYVDALWVFLALTFSVNQGLSLLLNPAGWLAERRIVVWFSHTRESLFAYFAPLETVWDTGTWAVKTVFGGAAVPLIWLAVAGIVYGVSASQDWRALAQRVAGERARVVMSRHAQTRKRVQSRWQRLPTTWRSDARGYLDSRLGRFKPIVDSGRILLHGGIFALSLYVLAYLGLAWLDMAGSFYRPQLGSGYLLRGMAWLIGPQSQQFWYAALPTLELLVHLIVEPLRICLIAVTLGYCLHRIPSATAVTEARSSPPLS</sequence>
<reference evidence="1 2" key="1">
    <citation type="journal article" date="2019" name="Emerg. Microbes Infect.">
        <title>Comprehensive subspecies identification of 175 nontuberculous mycobacteria species based on 7547 genomic profiles.</title>
        <authorList>
            <person name="Matsumoto Y."/>
            <person name="Kinjo T."/>
            <person name="Motooka D."/>
            <person name="Nabeya D."/>
            <person name="Jung N."/>
            <person name="Uechi K."/>
            <person name="Horii T."/>
            <person name="Iida T."/>
            <person name="Fujita J."/>
            <person name="Nakamura S."/>
        </authorList>
    </citation>
    <scope>NUCLEOTIDE SEQUENCE [LARGE SCALE GENOMIC DNA]</scope>
    <source>
        <strain evidence="1 2">JCM 6396</strain>
    </source>
</reference>
<dbReference type="Proteomes" id="UP000467006">
    <property type="component" value="Chromosome"/>
</dbReference>
<dbReference type="EMBL" id="AP022563">
    <property type="protein sequence ID" value="BBX16593.1"/>
    <property type="molecule type" value="Genomic_DNA"/>
</dbReference>
<dbReference type="RefSeq" id="WP_098005699.1">
    <property type="nucleotide sequence ID" value="NZ_AP022563.1"/>
</dbReference>
<proteinExistence type="predicted"/>
<dbReference type="AlphaFoldDB" id="A0A7I7JXU9"/>
<keyword evidence="2" id="KW-1185">Reference proteome</keyword>
<gene>
    <name evidence="1" type="ORF">MDUV_14530</name>
</gene>
<protein>
    <submittedName>
        <fullName evidence="1">Uncharacterized protein</fullName>
    </submittedName>
</protein>